<name>A0ABT1YLA7_9BACL</name>
<keyword evidence="3" id="KW-1185">Reference proteome</keyword>
<dbReference type="PANTHER" id="PTHR43441:SF12">
    <property type="entry name" value="RIBOSOMAL N-ACETYLTRANSFERASE YDAF-RELATED"/>
    <property type="match status" value="1"/>
</dbReference>
<gene>
    <name evidence="2" type="ORF">NV381_22525</name>
</gene>
<accession>A0ABT1YLA7</accession>
<dbReference type="InterPro" id="IPR000182">
    <property type="entry name" value="GNAT_dom"/>
</dbReference>
<evidence type="ECO:0000313" key="2">
    <source>
        <dbReference type="EMBL" id="MCR8633967.1"/>
    </source>
</evidence>
<feature type="domain" description="N-acetyltransferase" evidence="1">
    <location>
        <begin position="23"/>
        <end position="166"/>
    </location>
</feature>
<dbReference type="Pfam" id="PF13302">
    <property type="entry name" value="Acetyltransf_3"/>
    <property type="match status" value="1"/>
</dbReference>
<dbReference type="RefSeq" id="WP_258215536.1">
    <property type="nucleotide sequence ID" value="NZ_JANQBD010000017.1"/>
</dbReference>
<dbReference type="InterPro" id="IPR016181">
    <property type="entry name" value="Acyl_CoA_acyltransferase"/>
</dbReference>
<dbReference type="InterPro" id="IPR051908">
    <property type="entry name" value="Ribosomal_N-acetyltransferase"/>
</dbReference>
<comment type="caution">
    <text evidence="2">The sequence shown here is derived from an EMBL/GenBank/DDBJ whole genome shotgun (WGS) entry which is preliminary data.</text>
</comment>
<proteinExistence type="predicted"/>
<reference evidence="2 3" key="1">
    <citation type="submission" date="2022-08" db="EMBL/GenBank/DDBJ databases">
        <title>Paenibacillus endoradicis sp. nov., Paenibacillus radicibacter sp. nov and Paenibacillus pararadicis sp. nov., three cold-adapted plant growth-promoting bacteria isolated from root of Larix gmelinii in Great Khingan.</title>
        <authorList>
            <person name="Xue H."/>
        </authorList>
    </citation>
    <scope>NUCLEOTIDE SEQUENCE [LARGE SCALE GENOMIC DNA]</scope>
    <source>
        <strain evidence="2 3">N5-1-1-5</strain>
    </source>
</reference>
<dbReference type="Proteomes" id="UP001300012">
    <property type="component" value="Unassembled WGS sequence"/>
</dbReference>
<organism evidence="2 3">
    <name type="scientific">Paenibacillus radicis</name>
    <name type="common">ex Xue et al. 2023</name>
    <dbReference type="NCBI Taxonomy" id="2972489"/>
    <lineage>
        <taxon>Bacteria</taxon>
        <taxon>Bacillati</taxon>
        <taxon>Bacillota</taxon>
        <taxon>Bacilli</taxon>
        <taxon>Bacillales</taxon>
        <taxon>Paenibacillaceae</taxon>
        <taxon>Paenibacillus</taxon>
    </lineage>
</organism>
<evidence type="ECO:0000313" key="3">
    <source>
        <dbReference type="Proteomes" id="UP001300012"/>
    </source>
</evidence>
<dbReference type="PANTHER" id="PTHR43441">
    <property type="entry name" value="RIBOSOMAL-PROTEIN-SERINE ACETYLTRANSFERASE"/>
    <property type="match status" value="1"/>
</dbReference>
<sequence length="186" mass="21407">MISYEDGELELRLCEVKYAAQLYELVNNNRAHLREWLPWVDSTRSAAYTQMFLESCVRQLAANNGFNCFLFYRGELAGNIGLHSIDWTHRKTSIGYWLASGYEGKGLMTKSCHAVVDHLFGVMKLNRVEIKAGELNVRSRAIPEKLGFKLEGVVRQAEWLYDHYIDHAVYGMLAQEWKQSNRAVLS</sequence>
<dbReference type="PROSITE" id="PS51186">
    <property type="entry name" value="GNAT"/>
    <property type="match status" value="1"/>
</dbReference>
<dbReference type="EMBL" id="JANQBD010000017">
    <property type="protein sequence ID" value="MCR8633967.1"/>
    <property type="molecule type" value="Genomic_DNA"/>
</dbReference>
<protein>
    <submittedName>
        <fullName evidence="2">GNAT family N-acetyltransferase</fullName>
    </submittedName>
</protein>
<evidence type="ECO:0000259" key="1">
    <source>
        <dbReference type="PROSITE" id="PS51186"/>
    </source>
</evidence>
<dbReference type="Gene3D" id="3.40.630.30">
    <property type="match status" value="1"/>
</dbReference>
<dbReference type="SUPFAM" id="SSF55729">
    <property type="entry name" value="Acyl-CoA N-acyltransferases (Nat)"/>
    <property type="match status" value="1"/>
</dbReference>